<evidence type="ECO:0000313" key="1">
    <source>
        <dbReference type="EMBL" id="GAF98794.1"/>
    </source>
</evidence>
<protein>
    <recommendedName>
        <fullName evidence="2">Radical SAM core domain-containing protein</fullName>
    </recommendedName>
</protein>
<evidence type="ECO:0008006" key="2">
    <source>
        <dbReference type="Google" id="ProtNLM"/>
    </source>
</evidence>
<comment type="caution">
    <text evidence="1">The sequence shown here is derived from an EMBL/GenBank/DDBJ whole genome shotgun (WGS) entry which is preliminary data.</text>
</comment>
<feature type="non-terminal residue" evidence="1">
    <location>
        <position position="1"/>
    </location>
</feature>
<proteinExistence type="predicted"/>
<reference evidence="1" key="1">
    <citation type="journal article" date="2014" name="Front. Microbiol.">
        <title>High frequency of phylogenetically diverse reductive dehalogenase-homologous genes in deep subseafloor sedimentary metagenomes.</title>
        <authorList>
            <person name="Kawai M."/>
            <person name="Futagami T."/>
            <person name="Toyoda A."/>
            <person name="Takaki Y."/>
            <person name="Nishi S."/>
            <person name="Hori S."/>
            <person name="Arai W."/>
            <person name="Tsubouchi T."/>
            <person name="Morono Y."/>
            <person name="Uchiyama I."/>
            <person name="Ito T."/>
            <person name="Fujiyama A."/>
            <person name="Inagaki F."/>
            <person name="Takami H."/>
        </authorList>
    </citation>
    <scope>NUCLEOTIDE SEQUENCE</scope>
    <source>
        <strain evidence="1">Expedition CK06-06</strain>
    </source>
</reference>
<accession>X0TZV0</accession>
<dbReference type="InterPro" id="IPR058240">
    <property type="entry name" value="rSAM_sf"/>
</dbReference>
<sequence>EGGEPFLWRDNSKSLKDVIHFARKIGFRFIVVYTNGTFPIITDANTVFVSLDGLKDTHNKIRGNTYDQIISNIIKSPHKKLLINYTINKKNEKEIEQFCNEISKIEKIKGIFFYFYTPSRGIDDLCLGFDERKNIIKRILNLKKTGYKILNSKAALMGIYNDSWKRPNKLSYLYANKKLYQCCRAIGNSEICKHCGYLGLTEIYYIAKFNPNAIYSAFKYL</sequence>
<name>X0TZV0_9ZZZZ</name>
<dbReference type="AlphaFoldDB" id="X0TZV0"/>
<dbReference type="PANTHER" id="PTHR11228:SF7">
    <property type="entry name" value="PQQA PEPTIDE CYCLASE"/>
    <property type="match status" value="1"/>
</dbReference>
<dbReference type="Gene3D" id="3.20.20.70">
    <property type="entry name" value="Aldolase class I"/>
    <property type="match status" value="1"/>
</dbReference>
<dbReference type="InterPro" id="IPR013785">
    <property type="entry name" value="Aldolase_TIM"/>
</dbReference>
<gene>
    <name evidence="1" type="ORF">S01H1_20129</name>
</gene>
<dbReference type="EMBL" id="BARS01010966">
    <property type="protein sequence ID" value="GAF98794.1"/>
    <property type="molecule type" value="Genomic_DNA"/>
</dbReference>
<dbReference type="InterPro" id="IPR050377">
    <property type="entry name" value="Radical_SAM_PqqE_MftC-like"/>
</dbReference>
<dbReference type="PANTHER" id="PTHR11228">
    <property type="entry name" value="RADICAL SAM DOMAIN PROTEIN"/>
    <property type="match status" value="1"/>
</dbReference>
<organism evidence="1">
    <name type="scientific">marine sediment metagenome</name>
    <dbReference type="NCBI Taxonomy" id="412755"/>
    <lineage>
        <taxon>unclassified sequences</taxon>
        <taxon>metagenomes</taxon>
        <taxon>ecological metagenomes</taxon>
    </lineage>
</organism>
<dbReference type="SUPFAM" id="SSF102114">
    <property type="entry name" value="Radical SAM enzymes"/>
    <property type="match status" value="1"/>
</dbReference>